<sequence>MGIWHIDPACESALINLNTALCSFERMTGREYLLMLVPKSSDEQICISQNGKPLSQDFDINPEEILTNMIKRRR</sequence>
<gene>
    <name evidence="1" type="ORF">CEN89_321</name>
</gene>
<dbReference type="EMBL" id="VMGK01000008">
    <property type="protein sequence ID" value="TSC93081.1"/>
    <property type="molecule type" value="Genomic_DNA"/>
</dbReference>
<dbReference type="Proteomes" id="UP000315689">
    <property type="component" value="Unassembled WGS sequence"/>
</dbReference>
<proteinExistence type="predicted"/>
<dbReference type="AlphaFoldDB" id="A0A554LJP3"/>
<name>A0A554LJP3_9BACT</name>
<evidence type="ECO:0000313" key="1">
    <source>
        <dbReference type="EMBL" id="TSC93081.1"/>
    </source>
</evidence>
<evidence type="ECO:0000313" key="2">
    <source>
        <dbReference type="Proteomes" id="UP000315689"/>
    </source>
</evidence>
<comment type="caution">
    <text evidence="1">The sequence shown here is derived from an EMBL/GenBank/DDBJ whole genome shotgun (WGS) entry which is preliminary data.</text>
</comment>
<reference evidence="1 2" key="1">
    <citation type="submission" date="2017-07" db="EMBL/GenBank/DDBJ databases">
        <title>Mechanisms for carbon and nitrogen cycling indicate functional differentiation within the Candidate Phyla Radiation.</title>
        <authorList>
            <person name="Danczak R.E."/>
            <person name="Johnston M.D."/>
            <person name="Kenah C."/>
            <person name="Slattery M."/>
            <person name="Wrighton K.C."/>
            <person name="Wilkins M.J."/>
        </authorList>
    </citation>
    <scope>NUCLEOTIDE SEQUENCE [LARGE SCALE GENOMIC DNA]</scope>
    <source>
        <strain evidence="1">Licking1014_7</strain>
    </source>
</reference>
<protein>
    <submittedName>
        <fullName evidence="1">Uncharacterized protein</fullName>
    </submittedName>
</protein>
<accession>A0A554LJP3</accession>
<organism evidence="1 2">
    <name type="scientific">Candidatus Berkelbacteria bacterium Licking1014_7</name>
    <dbReference type="NCBI Taxonomy" id="2017147"/>
    <lineage>
        <taxon>Bacteria</taxon>
        <taxon>Candidatus Berkelbacteria</taxon>
    </lineage>
</organism>